<organism evidence="1 2">
    <name type="scientific">Trichinella spiralis</name>
    <name type="common">Trichina worm</name>
    <dbReference type="NCBI Taxonomy" id="6334"/>
    <lineage>
        <taxon>Eukaryota</taxon>
        <taxon>Metazoa</taxon>
        <taxon>Ecdysozoa</taxon>
        <taxon>Nematoda</taxon>
        <taxon>Enoplea</taxon>
        <taxon>Dorylaimia</taxon>
        <taxon>Trichinellida</taxon>
        <taxon>Trichinellidae</taxon>
        <taxon>Trichinella</taxon>
    </lineage>
</organism>
<evidence type="ECO:0000313" key="2">
    <source>
        <dbReference type="Proteomes" id="UP001558632"/>
    </source>
</evidence>
<proteinExistence type="predicted"/>
<gene>
    <name evidence="1" type="ORF">TSPI_06076</name>
</gene>
<evidence type="ECO:0000313" key="1">
    <source>
        <dbReference type="EMBL" id="KAL1244532.1"/>
    </source>
</evidence>
<keyword evidence="2" id="KW-1185">Reference proteome</keyword>
<dbReference type="EMBL" id="JBEUSY010000132">
    <property type="protein sequence ID" value="KAL1244532.1"/>
    <property type="molecule type" value="Genomic_DNA"/>
</dbReference>
<reference evidence="1 2" key="1">
    <citation type="submission" date="2024-07" db="EMBL/GenBank/DDBJ databases">
        <title>Enhanced genomic and transcriptomic resources for Trichinella pseudospiralis and T. spiralis underpin the discovery of pronounced molecular differences between stages and species.</title>
        <authorList>
            <person name="Pasi K.K."/>
            <person name="La Rosa G."/>
            <person name="Gomez-Morales M.A."/>
            <person name="Tosini F."/>
            <person name="Sumanam S."/>
            <person name="Young N.D."/>
            <person name="Chang B.C."/>
            <person name="Robin G.B."/>
        </authorList>
    </citation>
    <scope>NUCLEOTIDE SEQUENCE [LARGE SCALE GENOMIC DNA]</scope>
    <source>
        <strain evidence="1">ISS534</strain>
    </source>
</reference>
<name>A0ABR3KVA6_TRISP</name>
<dbReference type="Proteomes" id="UP001558632">
    <property type="component" value="Unassembled WGS sequence"/>
</dbReference>
<accession>A0ABR3KVA6</accession>
<comment type="caution">
    <text evidence="1">The sequence shown here is derived from an EMBL/GenBank/DDBJ whole genome shotgun (WGS) entry which is preliminary data.</text>
</comment>
<sequence>MDYIMNNVEFPTNAASCVPSSSGVLSQRLPTTIQWNRVRRVKHGGHQFHHSIELHAPVGVLQSHGQSLRFCAYRLVADRKDTNVAEAKTFRPTTLLVHPSRSGDYDWKTLESTDVQPTQPAIFYLKLRAKESKTNRCADWEQADVRTLVSGERRDQRQGFDFCMPLPHQKIPPSEFRQKATGIAAATLPRLASHIHSHNGQLSFRMMNIDVPGSTTIPQRDLPQLSKGRLL</sequence>
<protein>
    <submittedName>
        <fullName evidence="1">3-dehydroquinate synthase</fullName>
    </submittedName>
</protein>